<protein>
    <submittedName>
        <fullName evidence="1">Uncharacterized protein</fullName>
    </submittedName>
</protein>
<gene>
    <name evidence="1" type="ORF">Tci_029940</name>
</gene>
<sequence length="160" mass="18571">MFSSDWTISSLPNCIDSNLDIYLPPVEVPLVIRDAVFYERDLGKTRKVKRKTFQMVLSELKLDFKKWETILSENIISLTGNKDRLNACLSYMLYCLTIQKPFNLAYYITKRIESVTKSDGIALPYGILLTRLYEHVCTTHPYAISDLYHLVDHVMILLTK</sequence>
<evidence type="ECO:0000313" key="1">
    <source>
        <dbReference type="EMBL" id="GEU57962.1"/>
    </source>
</evidence>
<organism evidence="1">
    <name type="scientific">Tanacetum cinerariifolium</name>
    <name type="common">Dalmatian daisy</name>
    <name type="synonym">Chrysanthemum cinerariifolium</name>
    <dbReference type="NCBI Taxonomy" id="118510"/>
    <lineage>
        <taxon>Eukaryota</taxon>
        <taxon>Viridiplantae</taxon>
        <taxon>Streptophyta</taxon>
        <taxon>Embryophyta</taxon>
        <taxon>Tracheophyta</taxon>
        <taxon>Spermatophyta</taxon>
        <taxon>Magnoliopsida</taxon>
        <taxon>eudicotyledons</taxon>
        <taxon>Gunneridae</taxon>
        <taxon>Pentapetalae</taxon>
        <taxon>asterids</taxon>
        <taxon>campanulids</taxon>
        <taxon>Asterales</taxon>
        <taxon>Asteraceae</taxon>
        <taxon>Asteroideae</taxon>
        <taxon>Anthemideae</taxon>
        <taxon>Anthemidinae</taxon>
        <taxon>Tanacetum</taxon>
    </lineage>
</organism>
<proteinExistence type="predicted"/>
<name>A0A6L2LBB7_TANCI</name>
<dbReference type="EMBL" id="BKCJ010003921">
    <property type="protein sequence ID" value="GEU57962.1"/>
    <property type="molecule type" value="Genomic_DNA"/>
</dbReference>
<comment type="caution">
    <text evidence="1">The sequence shown here is derived from an EMBL/GenBank/DDBJ whole genome shotgun (WGS) entry which is preliminary data.</text>
</comment>
<reference evidence="1" key="1">
    <citation type="journal article" date="2019" name="Sci. Rep.">
        <title>Draft genome of Tanacetum cinerariifolium, the natural source of mosquito coil.</title>
        <authorList>
            <person name="Yamashiro T."/>
            <person name="Shiraishi A."/>
            <person name="Satake H."/>
            <person name="Nakayama K."/>
        </authorList>
    </citation>
    <scope>NUCLEOTIDE SEQUENCE</scope>
</reference>
<accession>A0A6L2LBB7</accession>
<dbReference type="AlphaFoldDB" id="A0A6L2LBB7"/>